<keyword evidence="3" id="KW-1185">Reference proteome</keyword>
<dbReference type="EMBL" id="KX855660">
    <property type="protein sequence ID" value="AQQ80276.1"/>
    <property type="molecule type" value="Genomic_DNA"/>
</dbReference>
<accession>A0A1S5YE51</accession>
<evidence type="ECO:0000313" key="2">
    <source>
        <dbReference type="EMBL" id="AQQ80276.1"/>
    </source>
</evidence>
<dbReference type="GeneID" id="39105837"/>
<sequence length="119" mass="13715">MLRQSGRRHTNIKHKHFRQSERYGKGAGEGRSHSGRSRASGAKKITRYLQQRVQDSLDVYMKVCRQYYICGRPGAERIGETVDRLIREASQLQHLTDHESLITSYVLYDKAIRLVLGAL</sequence>
<feature type="region of interest" description="Disordered" evidence="1">
    <location>
        <begin position="1"/>
        <end position="43"/>
    </location>
</feature>
<evidence type="ECO:0000256" key="1">
    <source>
        <dbReference type="SAM" id="MobiDB-lite"/>
    </source>
</evidence>
<reference evidence="2 3" key="1">
    <citation type="journal article" date="2017" name="PLoS ONE">
        <title>The Complete Genome Sequence of a Second Distinct Betabaculovirus from the True Armyworm, Mythimna unipuncta.</title>
        <authorList>
            <person name="Harrison R.L."/>
            <person name="Rowley D.L."/>
            <person name="Mowery J."/>
            <person name="Bauchan G.R."/>
            <person name="Theilmann D.A."/>
            <person name="Rohrmann G.F."/>
            <person name="Erlandson M.A."/>
        </authorList>
    </citation>
    <scope>NUCLEOTIDE SEQUENCE [LARGE SCALE GENOMIC DNA]</scope>
    <source>
        <strain evidence="2">MyunGV#8</strain>
    </source>
</reference>
<name>A0A1S5YE51_9BBAC</name>
<feature type="compositionally biased region" description="Basic and acidic residues" evidence="1">
    <location>
        <begin position="18"/>
        <end position="32"/>
    </location>
</feature>
<feature type="compositionally biased region" description="Basic residues" evidence="1">
    <location>
        <begin position="1"/>
        <end position="17"/>
    </location>
</feature>
<dbReference type="RefSeq" id="YP_009345724.1">
    <property type="nucleotide sequence ID" value="NC_033780.2"/>
</dbReference>
<dbReference type="Proteomes" id="UP000203651">
    <property type="component" value="Segment"/>
</dbReference>
<dbReference type="KEGG" id="vg:39105837"/>
<protein>
    <submittedName>
        <fullName evidence="2">ORF6</fullName>
    </submittedName>
</protein>
<proteinExistence type="predicted"/>
<organism evidence="2 3">
    <name type="scientific">Betabaculovirus altermyunipunctae</name>
    <dbReference type="NCBI Taxonomy" id="3051996"/>
    <lineage>
        <taxon>Viruses</taxon>
        <taxon>Viruses incertae sedis</taxon>
        <taxon>Naldaviricetes</taxon>
        <taxon>Lefavirales</taxon>
        <taxon>Baculoviridae</taxon>
        <taxon>Betabaculovirus</taxon>
    </lineage>
</organism>
<evidence type="ECO:0000313" key="3">
    <source>
        <dbReference type="Proteomes" id="UP000203651"/>
    </source>
</evidence>